<organism evidence="2 3">
    <name type="scientific">Vespula pensylvanica</name>
    <name type="common">Western yellow jacket</name>
    <name type="synonym">Wasp</name>
    <dbReference type="NCBI Taxonomy" id="30213"/>
    <lineage>
        <taxon>Eukaryota</taxon>
        <taxon>Metazoa</taxon>
        <taxon>Ecdysozoa</taxon>
        <taxon>Arthropoda</taxon>
        <taxon>Hexapoda</taxon>
        <taxon>Insecta</taxon>
        <taxon>Pterygota</taxon>
        <taxon>Neoptera</taxon>
        <taxon>Endopterygota</taxon>
        <taxon>Hymenoptera</taxon>
        <taxon>Apocrita</taxon>
        <taxon>Aculeata</taxon>
        <taxon>Vespoidea</taxon>
        <taxon>Vespidae</taxon>
        <taxon>Vespinae</taxon>
        <taxon>Vespula</taxon>
    </lineage>
</organism>
<evidence type="ECO:0000313" key="2">
    <source>
        <dbReference type="EMBL" id="KAF7435269.1"/>
    </source>
</evidence>
<keyword evidence="3" id="KW-1185">Reference proteome</keyword>
<feature type="region of interest" description="Disordered" evidence="1">
    <location>
        <begin position="63"/>
        <end position="102"/>
    </location>
</feature>
<dbReference type="EMBL" id="JACSDY010000002">
    <property type="protein sequence ID" value="KAF7435269.1"/>
    <property type="molecule type" value="Genomic_DNA"/>
</dbReference>
<dbReference type="Proteomes" id="UP000600918">
    <property type="component" value="Unassembled WGS sequence"/>
</dbReference>
<sequence>MTKTPRLQRNHLHMTVPVNSEILKEICTSTMPDFFSSRKIKFRFSVREKFVELDTLMSYIISREPIRSRDDDDDDNDDDDDDDDDDKDDDDDDDDDEEEGRG</sequence>
<protein>
    <submittedName>
        <fullName evidence="2">Uncharacterized protein</fullName>
    </submittedName>
</protein>
<evidence type="ECO:0000256" key="1">
    <source>
        <dbReference type="SAM" id="MobiDB-lite"/>
    </source>
</evidence>
<proteinExistence type="predicted"/>
<gene>
    <name evidence="2" type="ORF">H0235_003460</name>
</gene>
<evidence type="ECO:0000313" key="3">
    <source>
        <dbReference type="Proteomes" id="UP000600918"/>
    </source>
</evidence>
<comment type="caution">
    <text evidence="2">The sequence shown here is derived from an EMBL/GenBank/DDBJ whole genome shotgun (WGS) entry which is preliminary data.</text>
</comment>
<name>A0A834PD03_VESPE</name>
<feature type="compositionally biased region" description="Acidic residues" evidence="1">
    <location>
        <begin position="71"/>
        <end position="102"/>
    </location>
</feature>
<reference evidence="2" key="1">
    <citation type="journal article" date="2020" name="G3 (Bethesda)">
        <title>High-Quality Assemblies for Three Invasive Social Wasps from the &lt;i&gt;Vespula&lt;/i&gt; Genus.</title>
        <authorList>
            <person name="Harrop T.W.R."/>
            <person name="Guhlin J."/>
            <person name="McLaughlin G.M."/>
            <person name="Permina E."/>
            <person name="Stockwell P."/>
            <person name="Gilligan J."/>
            <person name="Le Lec M.F."/>
            <person name="Gruber M.A.M."/>
            <person name="Quinn O."/>
            <person name="Lovegrove M."/>
            <person name="Duncan E.J."/>
            <person name="Remnant E.J."/>
            <person name="Van Eeckhoven J."/>
            <person name="Graham B."/>
            <person name="Knapp R.A."/>
            <person name="Langford K.W."/>
            <person name="Kronenberg Z."/>
            <person name="Press M.O."/>
            <person name="Eacker S.M."/>
            <person name="Wilson-Rankin E.E."/>
            <person name="Purcell J."/>
            <person name="Lester P.J."/>
            <person name="Dearden P.K."/>
        </authorList>
    </citation>
    <scope>NUCLEOTIDE SEQUENCE</scope>
    <source>
        <strain evidence="2">Volc-1</strain>
    </source>
</reference>
<accession>A0A834PD03</accession>
<dbReference type="AlphaFoldDB" id="A0A834PD03"/>